<name>A0AAV9UJV5_9PEZI</name>
<dbReference type="PANTHER" id="PTHR23088">
    <property type="entry name" value="NITRILASE-RELATED"/>
    <property type="match status" value="1"/>
</dbReference>
<evidence type="ECO:0000256" key="1">
    <source>
        <dbReference type="ARBA" id="ARBA00022801"/>
    </source>
</evidence>
<dbReference type="PANTHER" id="PTHR23088:SF27">
    <property type="entry name" value="DEAMINATED GLUTATHIONE AMIDASE"/>
    <property type="match status" value="1"/>
</dbReference>
<dbReference type="GO" id="GO:0016811">
    <property type="term" value="F:hydrolase activity, acting on carbon-nitrogen (but not peptide) bonds, in linear amides"/>
    <property type="evidence" value="ECO:0007669"/>
    <property type="project" value="InterPro"/>
</dbReference>
<dbReference type="PROSITE" id="PS50263">
    <property type="entry name" value="CN_HYDROLASE"/>
    <property type="match status" value="1"/>
</dbReference>
<dbReference type="CDD" id="cd07572">
    <property type="entry name" value="nit"/>
    <property type="match status" value="1"/>
</dbReference>
<reference evidence="3 4" key="1">
    <citation type="submission" date="2019-10" db="EMBL/GenBank/DDBJ databases">
        <authorList>
            <person name="Palmer J.M."/>
        </authorList>
    </citation>
    <scope>NUCLEOTIDE SEQUENCE [LARGE SCALE GENOMIC DNA]</scope>
    <source>
        <strain evidence="3 4">TWF696</strain>
    </source>
</reference>
<dbReference type="AlphaFoldDB" id="A0AAV9UJV5"/>
<accession>A0AAV9UJV5</accession>
<gene>
    <name evidence="3" type="primary">NIT2</name>
    <name evidence="3" type="ORF">TWF696_009167</name>
</gene>
<dbReference type="Proteomes" id="UP001375240">
    <property type="component" value="Unassembled WGS sequence"/>
</dbReference>
<protein>
    <submittedName>
        <fullName evidence="3">Carbon-nitrogen hydrolase</fullName>
    </submittedName>
</protein>
<evidence type="ECO:0000313" key="4">
    <source>
        <dbReference type="Proteomes" id="UP001375240"/>
    </source>
</evidence>
<sequence>MPLAAAGQFRATASLSQNLTSCRSLIAKSIAAGAKILFLPEASDYLPSSAAESLRLVRPIENNEFVLGLQESARQHALPICVGIHEPTEQRERVRNTCVYIDEKGDVTQRYQKVHLFDVDIEGGPILMESRSVEPGKSITPPFDTPLGKLGMLICFDLRFPEISLQHRRLGAQILSYPSAFTVPTGTAGHWHTLLRARAIETQSYVVAPALVGWHNEKRRSYGHSMIIGPWGEILGECSGIKGNDPQGVGAASGNSSSDAEEEICVGEIDLGILERVRREMPLLRRTDVYPEL</sequence>
<keyword evidence="1 3" id="KW-0378">Hydrolase</keyword>
<evidence type="ECO:0000259" key="2">
    <source>
        <dbReference type="PROSITE" id="PS50263"/>
    </source>
</evidence>
<keyword evidence="4" id="KW-1185">Reference proteome</keyword>
<feature type="domain" description="CN hydrolase" evidence="2">
    <location>
        <begin position="1"/>
        <end position="271"/>
    </location>
</feature>
<proteinExistence type="predicted"/>
<dbReference type="InterPro" id="IPR003010">
    <property type="entry name" value="C-N_Hydrolase"/>
</dbReference>
<organism evidence="3 4">
    <name type="scientific">Orbilia brochopaga</name>
    <dbReference type="NCBI Taxonomy" id="3140254"/>
    <lineage>
        <taxon>Eukaryota</taxon>
        <taxon>Fungi</taxon>
        <taxon>Dikarya</taxon>
        <taxon>Ascomycota</taxon>
        <taxon>Pezizomycotina</taxon>
        <taxon>Orbiliomycetes</taxon>
        <taxon>Orbiliales</taxon>
        <taxon>Orbiliaceae</taxon>
        <taxon>Orbilia</taxon>
    </lineage>
</organism>
<comment type="caution">
    <text evidence="3">The sequence shown here is derived from an EMBL/GenBank/DDBJ whole genome shotgun (WGS) entry which is preliminary data.</text>
</comment>
<dbReference type="InterPro" id="IPR036526">
    <property type="entry name" value="C-N_Hydrolase_sf"/>
</dbReference>
<dbReference type="Gene3D" id="3.60.110.10">
    <property type="entry name" value="Carbon-nitrogen hydrolase"/>
    <property type="match status" value="1"/>
</dbReference>
<evidence type="ECO:0000313" key="3">
    <source>
        <dbReference type="EMBL" id="KAK6340848.1"/>
    </source>
</evidence>
<dbReference type="Pfam" id="PF00795">
    <property type="entry name" value="CN_hydrolase"/>
    <property type="match status" value="1"/>
</dbReference>
<dbReference type="EMBL" id="JAVHNQ010000008">
    <property type="protein sequence ID" value="KAK6340848.1"/>
    <property type="molecule type" value="Genomic_DNA"/>
</dbReference>
<dbReference type="SUPFAM" id="SSF56317">
    <property type="entry name" value="Carbon-nitrogen hydrolase"/>
    <property type="match status" value="1"/>
</dbReference>
<dbReference type="InterPro" id="IPR045254">
    <property type="entry name" value="Nit1/2_C-N_Hydrolase"/>
</dbReference>